<dbReference type="Gene3D" id="2.170.120.20">
    <property type="entry name" value="Ribosomal protein L25, beta domain"/>
    <property type="match status" value="1"/>
</dbReference>
<evidence type="ECO:0000256" key="5">
    <source>
        <dbReference type="HAMAP-Rule" id="MF_01334"/>
    </source>
</evidence>
<reference evidence="9 10" key="1">
    <citation type="journal article" date="2016" name="Nat. Commun.">
        <title>Thousands of microbial genomes shed light on interconnected biogeochemical processes in an aquifer system.</title>
        <authorList>
            <person name="Anantharaman K."/>
            <person name="Brown C.T."/>
            <person name="Hug L.A."/>
            <person name="Sharon I."/>
            <person name="Castelle C.J."/>
            <person name="Probst A.J."/>
            <person name="Thomas B.C."/>
            <person name="Singh A."/>
            <person name="Wilkins M.J."/>
            <person name="Karaoz U."/>
            <person name="Brodie E.L."/>
            <person name="Williams K.H."/>
            <person name="Hubbard S.S."/>
            <person name="Banfield J.F."/>
        </authorList>
    </citation>
    <scope>NUCLEOTIDE SEQUENCE [LARGE SCALE GENOMIC DNA]</scope>
</reference>
<keyword evidence="1 5" id="KW-0699">rRNA-binding</keyword>
<protein>
    <recommendedName>
        <fullName evidence="5">Large ribosomal subunit protein bL25</fullName>
    </recommendedName>
    <alternativeName>
        <fullName evidence="5">General stress protein CTC</fullName>
    </alternativeName>
</protein>
<evidence type="ECO:0000256" key="6">
    <source>
        <dbReference type="SAM" id="MobiDB-lite"/>
    </source>
</evidence>
<evidence type="ECO:0000256" key="1">
    <source>
        <dbReference type="ARBA" id="ARBA00022730"/>
    </source>
</evidence>
<dbReference type="STRING" id="1802115.A2756_02810"/>
<dbReference type="Pfam" id="PF14693">
    <property type="entry name" value="Ribosomal_TL5_C"/>
    <property type="match status" value="1"/>
</dbReference>
<evidence type="ECO:0000256" key="2">
    <source>
        <dbReference type="ARBA" id="ARBA00022884"/>
    </source>
</evidence>
<evidence type="ECO:0000259" key="7">
    <source>
        <dbReference type="Pfam" id="PF01386"/>
    </source>
</evidence>
<name>A0A1G2G6W1_9BACT</name>
<dbReference type="InterPro" id="IPR011035">
    <property type="entry name" value="Ribosomal_bL25/Gln-tRNA_synth"/>
</dbReference>
<dbReference type="AlphaFoldDB" id="A0A1G2G6W1"/>
<dbReference type="HAMAP" id="MF_01334">
    <property type="entry name" value="Ribosomal_bL25_CTC"/>
    <property type="match status" value="1"/>
</dbReference>
<dbReference type="InterPro" id="IPR029751">
    <property type="entry name" value="Ribosomal_L25_dom"/>
</dbReference>
<feature type="region of interest" description="Disordered" evidence="6">
    <location>
        <begin position="186"/>
        <end position="220"/>
    </location>
</feature>
<sequence>MVQLTAKPRAITGKKVKILRKTGEVPAVLYGAGEQVLNLSVPAKEFSKIWKAAGETSLVLLAIEGNGTKNVLIHEVALHPIKDTPVHVDFYAVRMDKAIEARVPLKFIGDSEAVKAFGGILVKVAHELEIEALPNDLPHEIEVDLGILKTLEDQILVKDIKLPKGVTALGEGTSVIALVEPPRSEADMQALESQEPVSLENIELAGKKPKAEEGEAETTE</sequence>
<feature type="domain" description="Large ribosomal subunit protein bL25 L25" evidence="7">
    <location>
        <begin position="4"/>
        <end position="90"/>
    </location>
</feature>
<comment type="function">
    <text evidence="5">This is one of the proteins that binds to the 5S RNA in the ribosome where it forms part of the central protuberance.</text>
</comment>
<evidence type="ECO:0000313" key="10">
    <source>
        <dbReference type="Proteomes" id="UP000177785"/>
    </source>
</evidence>
<dbReference type="GO" id="GO:0022625">
    <property type="term" value="C:cytosolic large ribosomal subunit"/>
    <property type="evidence" value="ECO:0007669"/>
    <property type="project" value="TreeGrafter"/>
</dbReference>
<dbReference type="NCBIfam" id="TIGR00731">
    <property type="entry name" value="bL25_bact_ctc"/>
    <property type="match status" value="1"/>
</dbReference>
<feature type="domain" description="Large ribosomal subunit protein bL25 beta" evidence="8">
    <location>
        <begin position="99"/>
        <end position="183"/>
    </location>
</feature>
<evidence type="ECO:0000259" key="8">
    <source>
        <dbReference type="Pfam" id="PF14693"/>
    </source>
</evidence>
<gene>
    <name evidence="5" type="primary">rplY</name>
    <name evidence="5" type="synonym">ctc</name>
    <name evidence="9" type="ORF">A2756_02810</name>
</gene>
<comment type="similarity">
    <text evidence="5">Belongs to the bacterial ribosomal protein bL25 family. CTC subfamily.</text>
</comment>
<evidence type="ECO:0000256" key="4">
    <source>
        <dbReference type="ARBA" id="ARBA00023274"/>
    </source>
</evidence>
<keyword evidence="3 5" id="KW-0689">Ribosomal protein</keyword>
<comment type="subunit">
    <text evidence="5">Part of the 50S ribosomal subunit; part of the 5S rRNA/L5/L18/L25 subcomplex. Contacts the 5S rRNA. Binds to the 5S rRNA independently of L5 and L18.</text>
</comment>
<keyword evidence="2 5" id="KW-0694">RNA-binding</keyword>
<dbReference type="Proteomes" id="UP000177785">
    <property type="component" value="Unassembled WGS sequence"/>
</dbReference>
<organism evidence="9 10">
    <name type="scientific">Candidatus Ryanbacteria bacterium RIFCSPHIGHO2_01_FULL_48_27</name>
    <dbReference type="NCBI Taxonomy" id="1802115"/>
    <lineage>
        <taxon>Bacteria</taxon>
        <taxon>Candidatus Ryaniibacteriota</taxon>
    </lineage>
</organism>
<dbReference type="Pfam" id="PF01386">
    <property type="entry name" value="Ribosomal_L25p"/>
    <property type="match status" value="1"/>
</dbReference>
<dbReference type="SUPFAM" id="SSF50715">
    <property type="entry name" value="Ribosomal protein L25-like"/>
    <property type="match status" value="1"/>
</dbReference>
<dbReference type="GO" id="GO:0006412">
    <property type="term" value="P:translation"/>
    <property type="evidence" value="ECO:0007669"/>
    <property type="project" value="UniProtKB-UniRule"/>
</dbReference>
<dbReference type="EMBL" id="MHNL01000005">
    <property type="protein sequence ID" value="OGZ45812.1"/>
    <property type="molecule type" value="Genomic_DNA"/>
</dbReference>
<dbReference type="InterPro" id="IPR020930">
    <property type="entry name" value="Ribosomal_uL5_bac-type"/>
</dbReference>
<dbReference type="InterPro" id="IPR001021">
    <property type="entry name" value="Ribosomal_bL25_long"/>
</dbReference>
<dbReference type="GO" id="GO:0008097">
    <property type="term" value="F:5S rRNA binding"/>
    <property type="evidence" value="ECO:0007669"/>
    <property type="project" value="InterPro"/>
</dbReference>
<comment type="caution">
    <text evidence="9">The sequence shown here is derived from an EMBL/GenBank/DDBJ whole genome shotgun (WGS) entry which is preliminary data.</text>
</comment>
<evidence type="ECO:0000256" key="3">
    <source>
        <dbReference type="ARBA" id="ARBA00022980"/>
    </source>
</evidence>
<proteinExistence type="inferred from homology"/>
<dbReference type="Gene3D" id="2.40.240.10">
    <property type="entry name" value="Ribosomal Protein L25, Chain P"/>
    <property type="match status" value="1"/>
</dbReference>
<dbReference type="InterPro" id="IPR020057">
    <property type="entry name" value="Ribosomal_bL25_b-dom"/>
</dbReference>
<dbReference type="CDD" id="cd00495">
    <property type="entry name" value="Ribosomal_L25_TL5_CTC"/>
    <property type="match status" value="1"/>
</dbReference>
<dbReference type="PANTHER" id="PTHR33284:SF1">
    <property type="entry name" value="RIBOSOMAL PROTEIN L25_GLN-TRNA SYNTHETASE, ANTI-CODON-BINDING DOMAIN-CONTAINING PROTEIN"/>
    <property type="match status" value="1"/>
</dbReference>
<evidence type="ECO:0000313" key="9">
    <source>
        <dbReference type="EMBL" id="OGZ45812.1"/>
    </source>
</evidence>
<dbReference type="GO" id="GO:0003735">
    <property type="term" value="F:structural constituent of ribosome"/>
    <property type="evidence" value="ECO:0007669"/>
    <property type="project" value="InterPro"/>
</dbReference>
<dbReference type="InterPro" id="IPR020056">
    <property type="entry name" value="Rbsml_bL25/Gln-tRNA_synth_N"/>
</dbReference>
<dbReference type="InterPro" id="IPR037121">
    <property type="entry name" value="Ribosomal_bL25_C"/>
</dbReference>
<keyword evidence="4 5" id="KW-0687">Ribonucleoprotein</keyword>
<accession>A0A1G2G6W1</accession>
<dbReference type="PANTHER" id="PTHR33284">
    <property type="entry name" value="RIBOSOMAL PROTEIN L25/GLN-TRNA SYNTHETASE, ANTI-CODON-BINDING DOMAIN-CONTAINING PROTEIN"/>
    <property type="match status" value="1"/>
</dbReference>